<comment type="caution">
    <text evidence="4">The sequence shown here is derived from an EMBL/GenBank/DDBJ whole genome shotgun (WGS) entry which is preliminary data.</text>
</comment>
<dbReference type="PANTHER" id="PTHR34216">
    <property type="match status" value="1"/>
</dbReference>
<dbReference type="InterPro" id="IPR011330">
    <property type="entry name" value="Glyco_hydro/deAcase_b/a-brl"/>
</dbReference>
<feature type="domain" description="NodB homology" evidence="3">
    <location>
        <begin position="86"/>
        <end position="259"/>
    </location>
</feature>
<dbReference type="InterPro" id="IPR051398">
    <property type="entry name" value="Polysacch_Deacetylase"/>
</dbReference>
<protein>
    <submittedName>
        <fullName evidence="4">Peptidoglycan/xylan/chitin deacetylase (PgdA/CDA1 family)</fullName>
    </submittedName>
</protein>
<dbReference type="Gene3D" id="3.20.20.370">
    <property type="entry name" value="Glycoside hydrolase/deacetylase"/>
    <property type="match status" value="1"/>
</dbReference>
<evidence type="ECO:0000313" key="5">
    <source>
        <dbReference type="Proteomes" id="UP001239167"/>
    </source>
</evidence>
<gene>
    <name evidence="4" type="ORF">J2S01_002905</name>
</gene>
<dbReference type="InterPro" id="IPR002509">
    <property type="entry name" value="NODB_dom"/>
</dbReference>
<dbReference type="PANTHER" id="PTHR34216:SF3">
    <property type="entry name" value="POLY-BETA-1,6-N-ACETYL-D-GLUCOSAMINE N-DEACETYLASE"/>
    <property type="match status" value="1"/>
</dbReference>
<dbReference type="PROSITE" id="PS51677">
    <property type="entry name" value="NODB"/>
    <property type="match status" value="1"/>
</dbReference>
<organism evidence="4 5">
    <name type="scientific">Pectinatus haikarae</name>
    <dbReference type="NCBI Taxonomy" id="349096"/>
    <lineage>
        <taxon>Bacteria</taxon>
        <taxon>Bacillati</taxon>
        <taxon>Bacillota</taxon>
        <taxon>Negativicutes</taxon>
        <taxon>Selenomonadales</taxon>
        <taxon>Selenomonadaceae</taxon>
        <taxon>Pectinatus</taxon>
    </lineage>
</organism>
<dbReference type="EMBL" id="JAUSUE010000032">
    <property type="protein sequence ID" value="MDQ0205165.1"/>
    <property type="molecule type" value="Genomic_DNA"/>
</dbReference>
<evidence type="ECO:0000256" key="1">
    <source>
        <dbReference type="ARBA" id="ARBA00004613"/>
    </source>
</evidence>
<dbReference type="Proteomes" id="UP001239167">
    <property type="component" value="Unassembled WGS sequence"/>
</dbReference>
<keyword evidence="5" id="KW-1185">Reference proteome</keyword>
<sequence length="259" mass="30591">MLKNKKIYIALLFLLICGAFAVKIINKREIPVLNYHEIDDDKHTALALSTYEFKAQMRYLKDNNYNAITLDQLLDYMQEGKPLPEKPVVITLDDGYEDNYTNAYPILKQYGLTATIFLISHYINWPNYLTWKEIDTMKDNDIVFEGHTYDHPNLSQIKDDNELKKQLLDSKIALQEHLGYQIKYLAYPCGDYNQHVISQVKKYGYRAAFTVNLGDDAANDNLYTLNRVPIFQMYRHTFFKFWLNLHFPYLMRMIQQARS</sequence>
<accession>A0ABT9YBE4</accession>
<evidence type="ECO:0000259" key="3">
    <source>
        <dbReference type="PROSITE" id="PS51677"/>
    </source>
</evidence>
<name>A0ABT9YBE4_9FIRM</name>
<proteinExistence type="predicted"/>
<dbReference type="RefSeq" id="WP_196604408.1">
    <property type="nucleotide sequence ID" value="NZ_CP116940.1"/>
</dbReference>
<reference evidence="4 5" key="1">
    <citation type="submission" date="2023-07" db="EMBL/GenBank/DDBJ databases">
        <title>Genomic Encyclopedia of Type Strains, Phase IV (KMG-IV): sequencing the most valuable type-strain genomes for metagenomic binning, comparative biology and taxonomic classification.</title>
        <authorList>
            <person name="Goeker M."/>
        </authorList>
    </citation>
    <scope>NUCLEOTIDE SEQUENCE [LARGE SCALE GENOMIC DNA]</scope>
    <source>
        <strain evidence="4 5">DSM 16980</strain>
    </source>
</reference>
<evidence type="ECO:0000313" key="4">
    <source>
        <dbReference type="EMBL" id="MDQ0205165.1"/>
    </source>
</evidence>
<dbReference type="SUPFAM" id="SSF88713">
    <property type="entry name" value="Glycoside hydrolase/deacetylase"/>
    <property type="match status" value="1"/>
</dbReference>
<evidence type="ECO:0000256" key="2">
    <source>
        <dbReference type="ARBA" id="ARBA00022729"/>
    </source>
</evidence>
<comment type="subcellular location">
    <subcellularLocation>
        <location evidence="1">Secreted</location>
    </subcellularLocation>
</comment>
<dbReference type="CDD" id="cd10918">
    <property type="entry name" value="CE4_NodB_like_5s_6s"/>
    <property type="match status" value="1"/>
</dbReference>
<dbReference type="Pfam" id="PF01522">
    <property type="entry name" value="Polysacc_deac_1"/>
    <property type="match status" value="1"/>
</dbReference>
<keyword evidence="2" id="KW-0732">Signal</keyword>